<feature type="transmembrane region" description="Helical" evidence="1">
    <location>
        <begin position="275"/>
        <end position="302"/>
    </location>
</feature>
<dbReference type="AlphaFoldDB" id="A0ABD5UD88"/>
<dbReference type="Gene3D" id="3.90.550.10">
    <property type="entry name" value="Spore Coat Polysaccharide Biosynthesis Protein SpsA, Chain A"/>
    <property type="match status" value="1"/>
</dbReference>
<keyword evidence="1" id="KW-0472">Membrane</keyword>
<accession>A0ABD5UD88</accession>
<keyword evidence="1" id="KW-0812">Transmembrane</keyword>
<proteinExistence type="predicted"/>
<dbReference type="Pfam" id="PF00535">
    <property type="entry name" value="Glycos_transf_2"/>
    <property type="match status" value="1"/>
</dbReference>
<name>A0ABD5UD88_9EURY</name>
<keyword evidence="4" id="KW-1185">Reference proteome</keyword>
<dbReference type="Proteomes" id="UP001596406">
    <property type="component" value="Unassembled WGS sequence"/>
</dbReference>
<comment type="caution">
    <text evidence="3">The sequence shown here is derived from an EMBL/GenBank/DDBJ whole genome shotgun (WGS) entry which is preliminary data.</text>
</comment>
<protein>
    <submittedName>
        <fullName evidence="3">Glycosyltransferase family 2 protein</fullName>
    </submittedName>
</protein>
<organism evidence="3 4">
    <name type="scientific">Halomarina ordinaria</name>
    <dbReference type="NCBI Taxonomy" id="3033939"/>
    <lineage>
        <taxon>Archaea</taxon>
        <taxon>Methanobacteriati</taxon>
        <taxon>Methanobacteriota</taxon>
        <taxon>Stenosarchaea group</taxon>
        <taxon>Halobacteria</taxon>
        <taxon>Halobacteriales</taxon>
        <taxon>Natronomonadaceae</taxon>
        <taxon>Halomarina</taxon>
    </lineage>
</organism>
<keyword evidence="1" id="KW-1133">Transmembrane helix</keyword>
<evidence type="ECO:0000259" key="2">
    <source>
        <dbReference type="Pfam" id="PF00535"/>
    </source>
</evidence>
<dbReference type="SUPFAM" id="SSF53448">
    <property type="entry name" value="Nucleotide-diphospho-sugar transferases"/>
    <property type="match status" value="1"/>
</dbReference>
<feature type="domain" description="Glycosyltransferase 2-like" evidence="2">
    <location>
        <begin position="9"/>
        <end position="197"/>
    </location>
</feature>
<dbReference type="InterPro" id="IPR029044">
    <property type="entry name" value="Nucleotide-diphossugar_trans"/>
</dbReference>
<dbReference type="EMBL" id="JBHSXM010000001">
    <property type="protein sequence ID" value="MFC6836146.1"/>
    <property type="molecule type" value="Genomic_DNA"/>
</dbReference>
<dbReference type="RefSeq" id="WP_304447840.1">
    <property type="nucleotide sequence ID" value="NZ_JARRAH010000001.1"/>
</dbReference>
<dbReference type="CDD" id="cd04179">
    <property type="entry name" value="DPM_DPG-synthase_like"/>
    <property type="match status" value="1"/>
</dbReference>
<evidence type="ECO:0000313" key="3">
    <source>
        <dbReference type="EMBL" id="MFC6836146.1"/>
    </source>
</evidence>
<dbReference type="PANTHER" id="PTHR48090:SF6">
    <property type="entry name" value="SLR5056 PROTEIN"/>
    <property type="match status" value="1"/>
</dbReference>
<gene>
    <name evidence="3" type="ORF">ACFQHK_06450</name>
</gene>
<dbReference type="InterPro" id="IPR001173">
    <property type="entry name" value="Glyco_trans_2-like"/>
</dbReference>
<dbReference type="PANTHER" id="PTHR48090">
    <property type="entry name" value="UNDECAPRENYL-PHOSPHATE 4-DEOXY-4-FORMAMIDO-L-ARABINOSE TRANSFERASE-RELATED"/>
    <property type="match status" value="1"/>
</dbReference>
<evidence type="ECO:0000313" key="4">
    <source>
        <dbReference type="Proteomes" id="UP001596406"/>
    </source>
</evidence>
<evidence type="ECO:0000256" key="1">
    <source>
        <dbReference type="SAM" id="Phobius"/>
    </source>
</evidence>
<sequence>MYRENRIGVVIPAYNEEGFVGDVIRTLPTFVDRVYVVDDGSTDGTWEEIREYATAVVDDGRGEAVQSDGMGSPSSSTTEHGTHVVAIRHHRNRGVGGAIKTGYRYALADGLDIAAVFGADGQMDPDRLPSLLDPIVEGRADYAKGNRLVSRDYRAGMSRWRFFGNTVLSALTKFASGYWHTTDPQNGYTAISRRALERADIDGMYEYYGYCNDLLIRLNVAEMHVADVPIPAVYGDEVSHIRYPAYIWNVSRMLLRGFRWRLETKYVRRTFDPLVAYYAAGALALVAAVVSFVVALGASLAGRSDGRASIRGTALLAVGVLATALGARSDRAENEHLERRIRE</sequence>
<dbReference type="InterPro" id="IPR050256">
    <property type="entry name" value="Glycosyltransferase_2"/>
</dbReference>
<reference evidence="3 4" key="1">
    <citation type="journal article" date="2019" name="Int. J. Syst. Evol. Microbiol.">
        <title>The Global Catalogue of Microorganisms (GCM) 10K type strain sequencing project: providing services to taxonomists for standard genome sequencing and annotation.</title>
        <authorList>
            <consortium name="The Broad Institute Genomics Platform"/>
            <consortium name="The Broad Institute Genome Sequencing Center for Infectious Disease"/>
            <person name="Wu L."/>
            <person name="Ma J."/>
        </authorList>
    </citation>
    <scope>NUCLEOTIDE SEQUENCE [LARGE SCALE GENOMIC DNA]</scope>
    <source>
        <strain evidence="3 4">PSRA2</strain>
    </source>
</reference>